<dbReference type="GO" id="GO:0019478">
    <property type="term" value="P:D-amino acid catabolic process"/>
    <property type="evidence" value="ECO:0007669"/>
    <property type="project" value="UniProtKB-UniRule"/>
</dbReference>
<comment type="function">
    <text evidence="5">An aminoacyl-tRNA editing enzyme that deacylates mischarged D-aminoacyl-tRNAs. Also deacylates mischarged glycyl-tRNA(Ala), protecting cells against glycine mischarging by AlaRS. Acts via tRNA-based rather than protein-based catalysis; rejects L-amino acids rather than detecting D-amino acids in the active site. By recycling D-aminoacyl-tRNA to D-amino acids and free tRNA molecules, this enzyme counteracts the toxicity associated with the formation of D-aminoacyl-tRNA entities in vivo and helps enforce protein L-homochirality.</text>
</comment>
<evidence type="ECO:0000313" key="6">
    <source>
        <dbReference type="EMBL" id="CDO17453.1"/>
    </source>
</evidence>
<dbReference type="Gene3D" id="3.50.80.10">
    <property type="entry name" value="D-tyrosyl-tRNA(Tyr) deacylase"/>
    <property type="match status" value="1"/>
</dbReference>
<dbReference type="InterPro" id="IPR023509">
    <property type="entry name" value="DTD-like_sf"/>
</dbReference>
<comment type="domain">
    <text evidence="5">A Gly-cisPro motif from one monomer fits into the active site of the other monomer to allow specific chiral rejection of L-amino acids.</text>
</comment>
<comment type="caution">
    <text evidence="6">The sequence shown here is derived from an EMBL/GenBank/DDBJ whole genome shotgun (WGS) entry which is preliminary data.</text>
</comment>
<dbReference type="InterPro" id="IPR003732">
    <property type="entry name" value="Daa-tRNA_deacyls_DTD"/>
</dbReference>
<dbReference type="CDD" id="cd00563">
    <property type="entry name" value="Dtyr_deacylase"/>
    <property type="match status" value="1"/>
</dbReference>
<evidence type="ECO:0000256" key="1">
    <source>
        <dbReference type="ARBA" id="ARBA00009673"/>
    </source>
</evidence>
<reference evidence="6 7" key="1">
    <citation type="submission" date="2014-02" db="EMBL/GenBank/DDBJ databases">
        <authorList>
            <person name="Manrique M."/>
        </authorList>
    </citation>
    <scope>NUCLEOTIDE SEQUENCE [LARGE SCALE GENOMIC DNA]</scope>
    <source>
        <strain evidence="6 7">LMG17956</strain>
    </source>
</reference>
<dbReference type="GO" id="GO:0051500">
    <property type="term" value="F:D-tyrosyl-tRNA(Tyr) deacylase activity"/>
    <property type="evidence" value="ECO:0007669"/>
    <property type="project" value="TreeGrafter"/>
</dbReference>
<dbReference type="GO" id="GO:0043908">
    <property type="term" value="F:Ser(Gly)-tRNA(Ala) hydrolase activity"/>
    <property type="evidence" value="ECO:0007669"/>
    <property type="project" value="UniProtKB-UniRule"/>
</dbReference>
<gene>
    <name evidence="5" type="primary">dtd</name>
    <name evidence="6" type="ORF">BN963_SGAL_00646</name>
</gene>
<dbReference type="Pfam" id="PF02580">
    <property type="entry name" value="Tyr_Deacylase"/>
    <property type="match status" value="1"/>
</dbReference>
<keyword evidence="3 5" id="KW-0378">Hydrolase</keyword>
<dbReference type="GO" id="GO:0106026">
    <property type="term" value="F:Gly-tRNA(Ala) deacylase activity"/>
    <property type="evidence" value="ECO:0007669"/>
    <property type="project" value="UniProtKB-UniRule"/>
</dbReference>
<dbReference type="EC" id="3.1.1.96" evidence="5"/>
<dbReference type="Proteomes" id="UP000027584">
    <property type="component" value="Unassembled WGS sequence"/>
</dbReference>
<protein>
    <recommendedName>
        <fullName evidence="5">D-aminoacyl-tRNA deacylase</fullName>
        <shortName evidence="5">DTD</shortName>
        <ecNumber evidence="5">3.1.1.96</ecNumber>
    </recommendedName>
    <alternativeName>
        <fullName evidence="5">Gly-tRNA(Ala) deacylase</fullName>
        <ecNumber evidence="5">3.1.1.-</ecNumber>
    </alternativeName>
</protein>
<comment type="subunit">
    <text evidence="5">Homodimer.</text>
</comment>
<sequence length="147" mass="16040">MKVVIQRVKKAQVVIDEELVGDIKQGLLLLVGVGPDDEQEDLDYAVRKITNMRIFSDDMGKMNLSVQDVKGSILSVSQFTLFADTKKGNRPAFTGAAKPDKAEQLYNAFNESLAQCVPVETGVFGADMHVSLVNDGPVTIILDTKAR</sequence>
<evidence type="ECO:0000256" key="5">
    <source>
        <dbReference type="HAMAP-Rule" id="MF_00518"/>
    </source>
</evidence>
<evidence type="ECO:0000256" key="4">
    <source>
        <dbReference type="ARBA" id="ARBA00022884"/>
    </source>
</evidence>
<dbReference type="NCBIfam" id="TIGR00256">
    <property type="entry name" value="D-aminoacyl-tRNA deacylase"/>
    <property type="match status" value="1"/>
</dbReference>
<evidence type="ECO:0000313" key="7">
    <source>
        <dbReference type="Proteomes" id="UP000027584"/>
    </source>
</evidence>
<keyword evidence="2 5" id="KW-0820">tRNA-binding</keyword>
<comment type="subcellular location">
    <subcellularLocation>
        <location evidence="5">Cytoplasm</location>
    </subcellularLocation>
</comment>
<evidence type="ECO:0000256" key="2">
    <source>
        <dbReference type="ARBA" id="ARBA00022555"/>
    </source>
</evidence>
<comment type="similarity">
    <text evidence="1 5">Belongs to the DTD family.</text>
</comment>
<name>A0A060RG58_9STRE</name>
<comment type="catalytic activity">
    <reaction evidence="5">
        <text>a D-aminoacyl-tRNA + H2O = a tRNA + a D-alpha-amino acid + H(+)</text>
        <dbReference type="Rhea" id="RHEA:13953"/>
        <dbReference type="Rhea" id="RHEA-COMP:10123"/>
        <dbReference type="Rhea" id="RHEA-COMP:10124"/>
        <dbReference type="ChEBI" id="CHEBI:15377"/>
        <dbReference type="ChEBI" id="CHEBI:15378"/>
        <dbReference type="ChEBI" id="CHEBI:59871"/>
        <dbReference type="ChEBI" id="CHEBI:78442"/>
        <dbReference type="ChEBI" id="CHEBI:79333"/>
        <dbReference type="EC" id="3.1.1.96"/>
    </reaction>
</comment>
<dbReference type="GO" id="GO:0005737">
    <property type="term" value="C:cytoplasm"/>
    <property type="evidence" value="ECO:0007669"/>
    <property type="project" value="UniProtKB-SubCell"/>
</dbReference>
<feature type="short sequence motif" description="Gly-cisPro motif, important for rejection of L-amino acids" evidence="5">
    <location>
        <begin position="136"/>
        <end position="137"/>
    </location>
</feature>
<organism evidence="6 7">
    <name type="scientific">Streptococcus gallolyticus</name>
    <dbReference type="NCBI Taxonomy" id="315405"/>
    <lineage>
        <taxon>Bacteria</taxon>
        <taxon>Bacillati</taxon>
        <taxon>Bacillota</taxon>
        <taxon>Bacilli</taxon>
        <taxon>Lactobacillales</taxon>
        <taxon>Streptococcaceae</taxon>
        <taxon>Streptococcus</taxon>
    </lineage>
</organism>
<dbReference type="AlphaFoldDB" id="A0A060RG58"/>
<dbReference type="SUPFAM" id="SSF69500">
    <property type="entry name" value="DTD-like"/>
    <property type="match status" value="1"/>
</dbReference>
<proteinExistence type="inferred from homology"/>
<dbReference type="HAMAP" id="MF_00518">
    <property type="entry name" value="Deacylase_Dtd"/>
    <property type="match status" value="1"/>
</dbReference>
<evidence type="ECO:0000256" key="3">
    <source>
        <dbReference type="ARBA" id="ARBA00022801"/>
    </source>
</evidence>
<dbReference type="PANTHER" id="PTHR10472">
    <property type="entry name" value="D-TYROSYL-TRNA TYR DEACYLASE"/>
    <property type="match status" value="1"/>
</dbReference>
<dbReference type="EC" id="3.1.1.-" evidence="5"/>
<reference evidence="6 7" key="2">
    <citation type="submission" date="2014-05" db="EMBL/GenBank/DDBJ databases">
        <title>Genome sequence of Streptococcus gallolyticus.</title>
        <authorList>
            <person name="Del Campo R."/>
        </authorList>
    </citation>
    <scope>NUCLEOTIDE SEQUENCE [LARGE SCALE GENOMIC DNA]</scope>
    <source>
        <strain evidence="6 7">LMG17956</strain>
    </source>
</reference>
<comment type="catalytic activity">
    <reaction evidence="5">
        <text>glycyl-tRNA(Ala) + H2O = tRNA(Ala) + glycine + H(+)</text>
        <dbReference type="Rhea" id="RHEA:53744"/>
        <dbReference type="Rhea" id="RHEA-COMP:9657"/>
        <dbReference type="Rhea" id="RHEA-COMP:13640"/>
        <dbReference type="ChEBI" id="CHEBI:15377"/>
        <dbReference type="ChEBI" id="CHEBI:15378"/>
        <dbReference type="ChEBI" id="CHEBI:57305"/>
        <dbReference type="ChEBI" id="CHEBI:78442"/>
        <dbReference type="ChEBI" id="CHEBI:78522"/>
    </reaction>
</comment>
<dbReference type="GO" id="GO:0000049">
    <property type="term" value="F:tRNA binding"/>
    <property type="evidence" value="ECO:0007669"/>
    <property type="project" value="UniProtKB-UniRule"/>
</dbReference>
<dbReference type="EMBL" id="CCBC010000130">
    <property type="protein sequence ID" value="CDO17453.1"/>
    <property type="molecule type" value="Genomic_DNA"/>
</dbReference>
<accession>A0A060RG58</accession>
<keyword evidence="5" id="KW-0963">Cytoplasm</keyword>
<dbReference type="FunFam" id="3.50.80.10:FF:000001">
    <property type="entry name" value="D-aminoacyl-tRNA deacylase"/>
    <property type="match status" value="1"/>
</dbReference>
<keyword evidence="4 5" id="KW-0694">RNA-binding</keyword>
<dbReference type="PANTHER" id="PTHR10472:SF5">
    <property type="entry name" value="D-AMINOACYL-TRNA DEACYLASE 1"/>
    <property type="match status" value="1"/>
</dbReference>